<dbReference type="SUPFAM" id="SSF140990">
    <property type="entry name" value="FtsH protease domain-like"/>
    <property type="match status" value="1"/>
</dbReference>
<name>Q1MH96_RHIJ3</name>
<proteinExistence type="inferred from homology"/>
<dbReference type="Proteomes" id="UP000006575">
    <property type="component" value="Chromosome"/>
</dbReference>
<dbReference type="GO" id="GO:0004222">
    <property type="term" value="F:metalloendopeptidase activity"/>
    <property type="evidence" value="ECO:0007669"/>
    <property type="project" value="InterPro"/>
</dbReference>
<accession>Q1MH96</accession>
<dbReference type="InterPro" id="IPR003593">
    <property type="entry name" value="AAA+_ATPase"/>
</dbReference>
<keyword evidence="3" id="KW-0131">Cell cycle</keyword>
<dbReference type="PROSITE" id="PS00674">
    <property type="entry name" value="AAA"/>
    <property type="match status" value="1"/>
</dbReference>
<keyword evidence="3" id="KW-0132">Cell division</keyword>
<dbReference type="GeneID" id="303207183"/>
<dbReference type="GO" id="GO:0051301">
    <property type="term" value="P:cell division"/>
    <property type="evidence" value="ECO:0007669"/>
    <property type="project" value="UniProtKB-KW"/>
</dbReference>
<dbReference type="CDD" id="cd19481">
    <property type="entry name" value="RecA-like_protease"/>
    <property type="match status" value="1"/>
</dbReference>
<dbReference type="Gene3D" id="3.40.50.300">
    <property type="entry name" value="P-loop containing nucleotide triphosphate hydrolases"/>
    <property type="match status" value="1"/>
</dbReference>
<evidence type="ECO:0000259" key="2">
    <source>
        <dbReference type="SMART" id="SM00382"/>
    </source>
</evidence>
<comment type="similarity">
    <text evidence="1">Belongs to the AAA ATPase family.</text>
</comment>
<dbReference type="EMBL" id="AM236080">
    <property type="protein sequence ID" value="CAK07670.1"/>
    <property type="molecule type" value="Genomic_DNA"/>
</dbReference>
<feature type="domain" description="AAA+ ATPase" evidence="2">
    <location>
        <begin position="229"/>
        <end position="369"/>
    </location>
</feature>
<dbReference type="SMART" id="SM00382">
    <property type="entry name" value="AAA"/>
    <property type="match status" value="1"/>
</dbReference>
<dbReference type="InterPro" id="IPR000642">
    <property type="entry name" value="Peptidase_M41"/>
</dbReference>
<dbReference type="GO" id="GO:0005524">
    <property type="term" value="F:ATP binding"/>
    <property type="evidence" value="ECO:0007669"/>
    <property type="project" value="UniProtKB-KW"/>
</dbReference>
<dbReference type="RefSeq" id="WP_011651776.1">
    <property type="nucleotide sequence ID" value="NC_008380.1"/>
</dbReference>
<dbReference type="GO" id="GO:0004176">
    <property type="term" value="F:ATP-dependent peptidase activity"/>
    <property type="evidence" value="ECO:0007669"/>
    <property type="project" value="InterPro"/>
</dbReference>
<dbReference type="InterPro" id="IPR027417">
    <property type="entry name" value="P-loop_NTPase"/>
</dbReference>
<dbReference type="GO" id="GO:0006508">
    <property type="term" value="P:proteolysis"/>
    <property type="evidence" value="ECO:0007669"/>
    <property type="project" value="InterPro"/>
</dbReference>
<protein>
    <submittedName>
        <fullName evidence="3">Cell division protein</fullName>
    </submittedName>
</protein>
<organism evidence="3 4">
    <name type="scientific">Rhizobium johnstonii (strain DSM 114642 / LMG 32736 / 3841)</name>
    <name type="common">Rhizobium leguminosarum bv. viciae</name>
    <dbReference type="NCBI Taxonomy" id="216596"/>
    <lineage>
        <taxon>Bacteria</taxon>
        <taxon>Pseudomonadati</taxon>
        <taxon>Pseudomonadota</taxon>
        <taxon>Alphaproteobacteria</taxon>
        <taxon>Hyphomicrobiales</taxon>
        <taxon>Rhizobiaceae</taxon>
        <taxon>Rhizobium/Agrobacterium group</taxon>
        <taxon>Rhizobium</taxon>
        <taxon>Rhizobium johnstonii</taxon>
    </lineage>
</organism>
<dbReference type="PANTHER" id="PTHR23076">
    <property type="entry name" value="METALLOPROTEASE M41 FTSH"/>
    <property type="match status" value="1"/>
</dbReference>
<dbReference type="InterPro" id="IPR003959">
    <property type="entry name" value="ATPase_AAA_core"/>
</dbReference>
<dbReference type="InterPro" id="IPR037219">
    <property type="entry name" value="Peptidase_M41-like"/>
</dbReference>
<dbReference type="Pfam" id="PF01434">
    <property type="entry name" value="Peptidase_M41"/>
    <property type="match status" value="1"/>
</dbReference>
<dbReference type="GO" id="GO:0016887">
    <property type="term" value="F:ATP hydrolysis activity"/>
    <property type="evidence" value="ECO:0007669"/>
    <property type="project" value="InterPro"/>
</dbReference>
<evidence type="ECO:0000313" key="3">
    <source>
        <dbReference type="EMBL" id="CAK07670.1"/>
    </source>
</evidence>
<evidence type="ECO:0000313" key="4">
    <source>
        <dbReference type="Proteomes" id="UP000006575"/>
    </source>
</evidence>
<keyword evidence="4" id="KW-1185">Reference proteome</keyword>
<dbReference type="SUPFAM" id="SSF52540">
    <property type="entry name" value="P-loop containing nucleoside triphosphate hydrolases"/>
    <property type="match status" value="1"/>
</dbReference>
<dbReference type="AlphaFoldDB" id="Q1MH96"/>
<dbReference type="Gene3D" id="1.20.58.760">
    <property type="entry name" value="Peptidase M41"/>
    <property type="match status" value="1"/>
</dbReference>
<dbReference type="Gene3D" id="1.10.8.60">
    <property type="match status" value="1"/>
</dbReference>
<dbReference type="GO" id="GO:0030163">
    <property type="term" value="P:protein catabolic process"/>
    <property type="evidence" value="ECO:0007669"/>
    <property type="project" value="TreeGrafter"/>
</dbReference>
<dbReference type="KEGG" id="rle:RL2178"/>
<sequence length="637" mass="69203">MTFLPTRAKPAQNLATIVAAMVLKSTIRPFLSASSFVVAIQLPNAADVQLYEMAARQLLNADRHIDVDGKRTVVVDQASDISQSGWHLLARFDHVRRGVIFYTDATEISADLGLIIDHRVVMAPTRPVHFKAAAMRLGQHLTDTDADYLASLGLTAVWLAIRRDRPIRRVVRHLKAACRPDDEPPPKAREHGSVRLEELAGYGEAKSWGLQLAEDIASWKRGTITWADVDRGIILSGPPGTGKTTYARALATTCGIPLVLGSAAVWQAKGHLGDMLKAMRKTFRDAEAEKPAILFLDEFDSFGDRGSIADTSNHDYNRQVINGLLECLDPADGREGVVVIGATNNVSAVDPALLRPGRLEKVIEIPLPDAEARKAIVRYHLPDASLGDLDQFAKASEGFSGADIEKAARDARRTTRKRNGSSVTEAELLEAMPPIRTFNADERFRLAVHEVGHAIVGTTLWPTSLVKVAISSGRRVGIGSGALGKTTFDDPLPVIATANYLVDRIAIMLAGMAAERIVFGDHSTGAGGDEGADLCIANDLATMMERTFGFGDGLLTDLGSGRRPLESLRIVDRHLQALVRQRLDAEFQRATDILTARRNELERLASRLAETLELSGEDVRDACLASREDGYGQETGL</sequence>
<dbReference type="HOGENOM" id="CLU_000688_20_0_5"/>
<gene>
    <name evidence="3" type="ordered locus">RL2178</name>
</gene>
<keyword evidence="1" id="KW-0547">Nucleotide-binding</keyword>
<dbReference type="EnsemblBacteria" id="CAK07670">
    <property type="protein sequence ID" value="CAK07670"/>
    <property type="gene ID" value="RL2178"/>
</dbReference>
<dbReference type="PANTHER" id="PTHR23076:SF97">
    <property type="entry name" value="ATP-DEPENDENT ZINC METALLOPROTEASE YME1L1"/>
    <property type="match status" value="1"/>
</dbReference>
<dbReference type="Pfam" id="PF00004">
    <property type="entry name" value="AAA"/>
    <property type="match status" value="1"/>
</dbReference>
<reference evidence="3 4" key="1">
    <citation type="journal article" date="2006" name="Genome Biol.">
        <title>The genome of Rhizobium leguminosarum has recognizable core and accessory components.</title>
        <authorList>
            <person name="Young J.W."/>
            <person name="Crossman L.C."/>
            <person name="Johnston A.W.B."/>
            <person name="Thomson N.R."/>
            <person name="Ghazoui Z.F."/>
            <person name="Hull K.H."/>
            <person name="Wexler M."/>
            <person name="Curson A.R.J."/>
            <person name="Todd J.D."/>
            <person name="Poole P.S."/>
            <person name="Mauchline T.H."/>
            <person name="East A.K."/>
            <person name="Quail M.A."/>
            <person name="Churcher C."/>
            <person name="Arrowsmith C."/>
            <person name="Cherevach A."/>
            <person name="Chillingworth T."/>
            <person name="Clarke K."/>
            <person name="Cronin A."/>
            <person name="Davis P."/>
            <person name="Fraser A."/>
            <person name="Hance Z."/>
            <person name="Hauser H."/>
            <person name="Jagels K."/>
            <person name="Moule S."/>
            <person name="Mungall K."/>
            <person name="Norbertczak H."/>
            <person name="Rabbinowitsch E."/>
            <person name="Sanders M."/>
            <person name="Simmonds M."/>
            <person name="Whitehead S."/>
            <person name="Parkhill J."/>
        </authorList>
    </citation>
    <scope>NUCLEOTIDE SEQUENCE [LARGE SCALE GENOMIC DNA]</scope>
    <source>
        <strain evidence="4">DSM 114642 / LMG 32736 / 3841</strain>
    </source>
</reference>
<keyword evidence="1" id="KW-0067">ATP-binding</keyword>
<dbReference type="InterPro" id="IPR003960">
    <property type="entry name" value="ATPase_AAA_CS"/>
</dbReference>
<evidence type="ECO:0000256" key="1">
    <source>
        <dbReference type="RuleBase" id="RU003651"/>
    </source>
</evidence>
<dbReference type="GO" id="GO:0005886">
    <property type="term" value="C:plasma membrane"/>
    <property type="evidence" value="ECO:0007669"/>
    <property type="project" value="TreeGrafter"/>
</dbReference>
<dbReference type="eggNOG" id="COG0465">
    <property type="taxonomic scope" value="Bacteria"/>
</dbReference>